<gene>
    <name evidence="2" type="primary">Contig11900.g12734</name>
    <name evidence="2" type="ORF">STYLEM_16209</name>
</gene>
<keyword evidence="3" id="KW-1185">Reference proteome</keyword>
<feature type="compositionally biased region" description="Basic and acidic residues" evidence="1">
    <location>
        <begin position="63"/>
        <end position="82"/>
    </location>
</feature>
<evidence type="ECO:0000256" key="1">
    <source>
        <dbReference type="SAM" id="MobiDB-lite"/>
    </source>
</evidence>
<reference evidence="2 3" key="1">
    <citation type="submission" date="2014-06" db="EMBL/GenBank/DDBJ databases">
        <authorList>
            <person name="Swart Estienne"/>
        </authorList>
    </citation>
    <scope>NUCLEOTIDE SEQUENCE [LARGE SCALE GENOMIC DNA]</scope>
    <source>
        <strain evidence="2 3">130c</strain>
    </source>
</reference>
<proteinExistence type="predicted"/>
<dbReference type="EMBL" id="CCKQ01015286">
    <property type="protein sequence ID" value="CDW87107.1"/>
    <property type="molecule type" value="Genomic_DNA"/>
</dbReference>
<evidence type="ECO:0000313" key="2">
    <source>
        <dbReference type="EMBL" id="CDW87107.1"/>
    </source>
</evidence>
<protein>
    <submittedName>
        <fullName evidence="2">Uncharacterized protein</fullName>
    </submittedName>
</protein>
<organism evidence="2 3">
    <name type="scientific">Stylonychia lemnae</name>
    <name type="common">Ciliate</name>
    <dbReference type="NCBI Taxonomy" id="5949"/>
    <lineage>
        <taxon>Eukaryota</taxon>
        <taxon>Sar</taxon>
        <taxon>Alveolata</taxon>
        <taxon>Ciliophora</taxon>
        <taxon>Intramacronucleata</taxon>
        <taxon>Spirotrichea</taxon>
        <taxon>Stichotrichia</taxon>
        <taxon>Sporadotrichida</taxon>
        <taxon>Oxytrichidae</taxon>
        <taxon>Stylonychinae</taxon>
        <taxon>Stylonychia</taxon>
    </lineage>
</organism>
<sequence length="390" mass="47312">MQSAGRPEIPLREPIDQDFKNNRKMAKQLYNQERVEKVKQNKEFHQQMIDQQMDALLKREKKKEKQLEDERKQLEKDQKIIREQNERKRQQVLEMKKKLLKDKEKELKDQEKKVQDQYDKYISEKDERMKRQQEELFQLDLEQMKEIKDKHGAIQQKIRREQEEVEIQLKVIEEKLNIKEKAKIEKLIKKQEDLKIHSEIVSTRLNHVKELSTSINAELIQRDLEKMSKTVKNKEEKIKKDIIDLKVKNQRKFENIELKQKDIQRRTREQFNYYQQKNNLRDQLITDVKEALKEDVEKKKELSLLRKMDQEENFMRSQNFHNMYKQKLQEKLSEKKDRAERIKEQQKRIADMCGTVRTIDPFRSVISGAGNQMANKTVTHLRTKSVGINF</sequence>
<dbReference type="AlphaFoldDB" id="A0A078B174"/>
<dbReference type="Proteomes" id="UP000039865">
    <property type="component" value="Unassembled WGS sequence"/>
</dbReference>
<feature type="region of interest" description="Disordered" evidence="1">
    <location>
        <begin position="61"/>
        <end position="82"/>
    </location>
</feature>
<name>A0A078B174_STYLE</name>
<evidence type="ECO:0000313" key="3">
    <source>
        <dbReference type="Proteomes" id="UP000039865"/>
    </source>
</evidence>
<dbReference type="OMA" id="AWETVTW"/>
<dbReference type="InParanoid" id="A0A078B174"/>
<accession>A0A078B174</accession>